<evidence type="ECO:0000256" key="5">
    <source>
        <dbReference type="ARBA" id="ARBA00093280"/>
    </source>
</evidence>
<dbReference type="InterPro" id="IPR014756">
    <property type="entry name" value="Ig_E-set"/>
</dbReference>
<comment type="subunit">
    <text evidence="6">Component of the commander complex that is essential for endosomal recycling of transmembrane cargos; the commander complex is composed of the CCC subcomplex and the retriever subcomplex. Component of the heterotrimeric retriever complex consisting of VPS26C, VPS29 and VPS35L; within the complex interacts with VPS35L. Interacts with SNX17 (via C-terminus); the interaction is direct and associates SNX17 with the retriever complex. Interacts with SNX31; the interaction is direct.</text>
</comment>
<dbReference type="AlphaFoldDB" id="A0AAV2REJ5"/>
<accession>A0AAV2REJ5</accession>
<dbReference type="PANTHER" id="PTHR12233">
    <property type="entry name" value="VACUOLAR PROTEIN SORTING 26 RELATED"/>
    <property type="match status" value="1"/>
</dbReference>
<dbReference type="InterPro" id="IPR014752">
    <property type="entry name" value="Arrestin-like_C"/>
</dbReference>
<evidence type="ECO:0000313" key="7">
    <source>
        <dbReference type="EMBL" id="CAL4122348.1"/>
    </source>
</evidence>
<comment type="function">
    <text evidence="5">Component of the commander complex that is essential for endosomal recycling of transmembrane cargos; the commander complex is composed of the CCC subcomplex and the retriever subcomplex. Component of the retriever complex, which is a heterotrimeric complex related to retromer cargo-selective complex (CSC) and essential for retromer-independent retrieval and recycling of numerous cargos such as integrin alpha-5/beta-1 (ITGA5:ITGB1). The recruitment of the retriever complex to the endosomal membrane involves CCC and WASH complexes. In the endosomes, drives the retriever and recycling of NxxY-motif-containing cargo proteins by coupling to SNX17, a cargo essential for the homeostatic maintenance of numerous cell surface proteins associated with processes that include cell migration, cell adhesion, nutrient supply and cell signaling.</text>
</comment>
<dbReference type="Proteomes" id="UP001497623">
    <property type="component" value="Unassembled WGS sequence"/>
</dbReference>
<dbReference type="SUPFAM" id="SSF81296">
    <property type="entry name" value="E set domains"/>
    <property type="match status" value="1"/>
</dbReference>
<dbReference type="EMBL" id="CAXKWB010019963">
    <property type="protein sequence ID" value="CAL4122348.1"/>
    <property type="molecule type" value="Genomic_DNA"/>
</dbReference>
<evidence type="ECO:0000313" key="8">
    <source>
        <dbReference type="Proteomes" id="UP001497623"/>
    </source>
</evidence>
<evidence type="ECO:0000256" key="2">
    <source>
        <dbReference type="ARBA" id="ARBA00009100"/>
    </source>
</evidence>
<dbReference type="Gene3D" id="2.60.40.640">
    <property type="match status" value="2"/>
</dbReference>
<reference evidence="7 8" key="1">
    <citation type="submission" date="2024-05" db="EMBL/GenBank/DDBJ databases">
        <authorList>
            <person name="Wallberg A."/>
        </authorList>
    </citation>
    <scope>NUCLEOTIDE SEQUENCE [LARGE SCALE GENOMIC DNA]</scope>
</reference>
<keyword evidence="3" id="KW-0967">Endosome</keyword>
<comment type="subcellular location">
    <subcellularLocation>
        <location evidence="1">Endosome</location>
    </subcellularLocation>
</comment>
<dbReference type="Pfam" id="PF03643">
    <property type="entry name" value="Vps26"/>
    <property type="match status" value="1"/>
</dbReference>
<dbReference type="FunFam" id="2.60.40.640:FF:000009">
    <property type="entry name" value="Down syndrome critical region protein 3"/>
    <property type="match status" value="1"/>
</dbReference>
<proteinExistence type="inferred from homology"/>
<dbReference type="InterPro" id="IPR028934">
    <property type="entry name" value="Vps26-related"/>
</dbReference>
<comment type="similarity">
    <text evidence="2">Belongs to the VPS26 family.</text>
</comment>
<sequence>MALNVEILLKRPSRIYHEGENVSGYLILDSKSEVRHDGITLTMDGVISLQLSAKSAGLLESFVNSSKPIPIVNTVVEVSKSGKIPSGKTEIPFEIPLLTKSSKTFYETYHGVYVTIQYSLRCDIKRSLLAKDVTKAQEFIVEYKPGFGDEALIKKLEFEMRTETLTNVTNRARIPRFVVRGFLDSSEFGLSNPLTGELTVCECERGISSIELQLVRIETCGSAEGNTKEVSEIQNIQIADGDVCRGRAIPIYMVFPRLFTCATTIAPNFKIEFELNIVIIFDNDHLVVETFPLKLTRY</sequence>
<dbReference type="GO" id="GO:0005768">
    <property type="term" value="C:endosome"/>
    <property type="evidence" value="ECO:0007669"/>
    <property type="project" value="UniProtKB-SubCell"/>
</dbReference>
<dbReference type="GO" id="GO:0006886">
    <property type="term" value="P:intracellular protein transport"/>
    <property type="evidence" value="ECO:0007669"/>
    <property type="project" value="InterPro"/>
</dbReference>
<evidence type="ECO:0000256" key="4">
    <source>
        <dbReference type="ARBA" id="ARBA00067597"/>
    </source>
</evidence>
<protein>
    <recommendedName>
        <fullName evidence="4">Vacuolar protein sorting-associated protein 26C</fullName>
    </recommendedName>
</protein>
<comment type="caution">
    <text evidence="7">The sequence shown here is derived from an EMBL/GenBank/DDBJ whole genome shotgun (WGS) entry which is preliminary data.</text>
</comment>
<name>A0AAV2REJ5_MEGNR</name>
<evidence type="ECO:0000256" key="1">
    <source>
        <dbReference type="ARBA" id="ARBA00004177"/>
    </source>
</evidence>
<keyword evidence="8" id="KW-1185">Reference proteome</keyword>
<gene>
    <name evidence="7" type="ORF">MNOR_LOCUS23070</name>
</gene>
<organism evidence="7 8">
    <name type="scientific">Meganyctiphanes norvegica</name>
    <name type="common">Northern krill</name>
    <name type="synonym">Thysanopoda norvegica</name>
    <dbReference type="NCBI Taxonomy" id="48144"/>
    <lineage>
        <taxon>Eukaryota</taxon>
        <taxon>Metazoa</taxon>
        <taxon>Ecdysozoa</taxon>
        <taxon>Arthropoda</taxon>
        <taxon>Crustacea</taxon>
        <taxon>Multicrustacea</taxon>
        <taxon>Malacostraca</taxon>
        <taxon>Eumalacostraca</taxon>
        <taxon>Eucarida</taxon>
        <taxon>Euphausiacea</taxon>
        <taxon>Euphausiidae</taxon>
        <taxon>Meganyctiphanes</taxon>
    </lineage>
</organism>
<evidence type="ECO:0000256" key="6">
    <source>
        <dbReference type="ARBA" id="ARBA00093474"/>
    </source>
</evidence>
<evidence type="ECO:0000256" key="3">
    <source>
        <dbReference type="ARBA" id="ARBA00022753"/>
    </source>
</evidence>